<evidence type="ECO:0000256" key="11">
    <source>
        <dbReference type="SAM" id="Phobius"/>
    </source>
</evidence>
<dbReference type="PROSITE" id="PS51257">
    <property type="entry name" value="PROKAR_LIPOPROTEIN"/>
    <property type="match status" value="1"/>
</dbReference>
<dbReference type="GO" id="GO:0016020">
    <property type="term" value="C:membrane"/>
    <property type="evidence" value="ECO:0007669"/>
    <property type="project" value="UniProtKB-SubCell"/>
</dbReference>
<feature type="transmembrane region" description="Helical" evidence="11">
    <location>
        <begin position="277"/>
        <end position="299"/>
    </location>
</feature>
<evidence type="ECO:0000256" key="5">
    <source>
        <dbReference type="ARBA" id="ARBA00022989"/>
    </source>
</evidence>
<feature type="transmembrane region" description="Helical" evidence="11">
    <location>
        <begin position="211"/>
        <end position="232"/>
    </location>
</feature>
<keyword evidence="6" id="KW-0443">Lipid metabolism</keyword>
<feature type="transmembrane region" description="Helical" evidence="11">
    <location>
        <begin position="178"/>
        <end position="199"/>
    </location>
</feature>
<accession>A0A9P1FZ43</accession>
<dbReference type="PANTHER" id="PTHR14269">
    <property type="entry name" value="CDP-DIACYLGLYCEROL--GLYCEROL-3-PHOSPHATE 3-PHOSPHATIDYLTRANSFERASE-RELATED"/>
    <property type="match status" value="1"/>
</dbReference>
<comment type="caution">
    <text evidence="12">The sequence shown here is derived from an EMBL/GenBank/DDBJ whole genome shotgun (WGS) entry which is preliminary data.</text>
</comment>
<evidence type="ECO:0000313" key="12">
    <source>
        <dbReference type="EMBL" id="CAI3993903.1"/>
    </source>
</evidence>
<keyword evidence="2" id="KW-0444">Lipid biosynthesis</keyword>
<keyword evidence="5 11" id="KW-1133">Transmembrane helix</keyword>
<keyword evidence="8" id="KW-0594">Phospholipid biosynthesis</keyword>
<gene>
    <name evidence="12" type="ORF">C1SCF055_LOCUS20605</name>
</gene>
<comment type="subcellular location">
    <subcellularLocation>
        <location evidence="1">Membrane</location>
        <topology evidence="1">Multi-pass membrane protein</topology>
    </subcellularLocation>
</comment>
<dbReference type="PROSITE" id="PS00379">
    <property type="entry name" value="CDP_ALCOHOL_P_TRANSF"/>
    <property type="match status" value="1"/>
</dbReference>
<proteinExistence type="inferred from homology"/>
<dbReference type="EMBL" id="CAMXCT020001890">
    <property type="protein sequence ID" value="CAL1147278.1"/>
    <property type="molecule type" value="Genomic_DNA"/>
</dbReference>
<dbReference type="InterPro" id="IPR050324">
    <property type="entry name" value="CDP-alcohol_PTase-I"/>
</dbReference>
<feature type="transmembrane region" description="Helical" evidence="11">
    <location>
        <begin position="253"/>
        <end position="271"/>
    </location>
</feature>
<evidence type="ECO:0000256" key="8">
    <source>
        <dbReference type="ARBA" id="ARBA00023209"/>
    </source>
</evidence>
<evidence type="ECO:0000256" key="4">
    <source>
        <dbReference type="ARBA" id="ARBA00022692"/>
    </source>
</evidence>
<evidence type="ECO:0000256" key="2">
    <source>
        <dbReference type="ARBA" id="ARBA00022516"/>
    </source>
</evidence>
<dbReference type="GO" id="GO:0008654">
    <property type="term" value="P:phospholipid biosynthetic process"/>
    <property type="evidence" value="ECO:0007669"/>
    <property type="project" value="UniProtKB-KW"/>
</dbReference>
<keyword evidence="15" id="KW-1185">Reference proteome</keyword>
<dbReference type="InterPro" id="IPR043130">
    <property type="entry name" value="CDP-OH_PTrfase_TM_dom"/>
</dbReference>
<dbReference type="AlphaFoldDB" id="A0A9P1FZ43"/>
<dbReference type="InterPro" id="IPR048254">
    <property type="entry name" value="CDP_ALCOHOL_P_TRANSF_CS"/>
</dbReference>
<dbReference type="Pfam" id="PF01066">
    <property type="entry name" value="CDP-OH_P_transf"/>
    <property type="match status" value="1"/>
</dbReference>
<evidence type="ECO:0000313" key="13">
    <source>
        <dbReference type="EMBL" id="CAL1147278.1"/>
    </source>
</evidence>
<dbReference type="Gene3D" id="1.20.120.1760">
    <property type="match status" value="1"/>
</dbReference>
<dbReference type="Proteomes" id="UP001152797">
    <property type="component" value="Unassembled WGS sequence"/>
</dbReference>
<evidence type="ECO:0000256" key="7">
    <source>
        <dbReference type="ARBA" id="ARBA00023136"/>
    </source>
</evidence>
<keyword evidence="3 10" id="KW-0808">Transferase</keyword>
<keyword evidence="4 11" id="KW-0812">Transmembrane</keyword>
<sequence>MPEEVKASSRAPQWLCLAAPSALTLGALACSLTAMRVAFAQQWSSAAGLIIAAAVCDGLDGHVARLLDAVTVFGGELDSLGDLVNFGVAPALVMFAWADQSSPGGVDSTWDVALWASCVIFCQACALRLARFNCSPGGPAYHPPPGEALAAASSDGSTDSASLTETSSRGAFIARSKFFTGVPAPMGAMLALLPLFWQLDSNEIPFGWKAHQVTVAVLLISAVLMVSHLKTLSSKMFMRDPKKASHLRIRSPWEGMLKLAGVLGAVAAAFLCSPWRMVLVMECTYVVSLFVGPIVYHLLAE</sequence>
<evidence type="ECO:0000256" key="3">
    <source>
        <dbReference type="ARBA" id="ARBA00022679"/>
    </source>
</evidence>
<organism evidence="12">
    <name type="scientific">Cladocopium goreaui</name>
    <dbReference type="NCBI Taxonomy" id="2562237"/>
    <lineage>
        <taxon>Eukaryota</taxon>
        <taxon>Sar</taxon>
        <taxon>Alveolata</taxon>
        <taxon>Dinophyceae</taxon>
        <taxon>Suessiales</taxon>
        <taxon>Symbiodiniaceae</taxon>
        <taxon>Cladocopium</taxon>
    </lineage>
</organism>
<reference evidence="13" key="2">
    <citation type="submission" date="2024-04" db="EMBL/GenBank/DDBJ databases">
        <authorList>
            <person name="Chen Y."/>
            <person name="Shah S."/>
            <person name="Dougan E. K."/>
            <person name="Thang M."/>
            <person name="Chan C."/>
        </authorList>
    </citation>
    <scope>NUCLEOTIDE SEQUENCE [LARGE SCALE GENOMIC DNA]</scope>
</reference>
<keyword evidence="7 11" id="KW-0472">Membrane</keyword>
<name>A0A9P1FZ43_9DINO</name>
<evidence type="ECO:0000313" key="15">
    <source>
        <dbReference type="Proteomes" id="UP001152797"/>
    </source>
</evidence>
<evidence type="ECO:0000256" key="10">
    <source>
        <dbReference type="RuleBase" id="RU003750"/>
    </source>
</evidence>
<evidence type="ECO:0000256" key="1">
    <source>
        <dbReference type="ARBA" id="ARBA00004141"/>
    </source>
</evidence>
<dbReference type="EMBL" id="CAMXCT030001890">
    <property type="protein sequence ID" value="CAL4781215.1"/>
    <property type="molecule type" value="Genomic_DNA"/>
</dbReference>
<dbReference type="OrthoDB" id="448573at2759"/>
<protein>
    <submittedName>
        <fullName evidence="14">Sulfate transporter YbaR</fullName>
    </submittedName>
</protein>
<comment type="similarity">
    <text evidence="10">Belongs to the CDP-alcohol phosphatidyltransferase class-I family.</text>
</comment>
<keyword evidence="9" id="KW-1208">Phospholipid metabolism</keyword>
<dbReference type="InterPro" id="IPR000462">
    <property type="entry name" value="CDP-OH_P_trans"/>
</dbReference>
<evidence type="ECO:0000256" key="6">
    <source>
        <dbReference type="ARBA" id="ARBA00023098"/>
    </source>
</evidence>
<dbReference type="EMBL" id="CAMXCT010001890">
    <property type="protein sequence ID" value="CAI3993903.1"/>
    <property type="molecule type" value="Genomic_DNA"/>
</dbReference>
<dbReference type="GO" id="GO:0016780">
    <property type="term" value="F:phosphotransferase activity, for other substituted phosphate groups"/>
    <property type="evidence" value="ECO:0007669"/>
    <property type="project" value="InterPro"/>
</dbReference>
<evidence type="ECO:0000256" key="9">
    <source>
        <dbReference type="ARBA" id="ARBA00023264"/>
    </source>
</evidence>
<evidence type="ECO:0000313" key="14">
    <source>
        <dbReference type="EMBL" id="CAL4781215.1"/>
    </source>
</evidence>
<dbReference type="PANTHER" id="PTHR14269:SF61">
    <property type="entry name" value="CDP-DIACYLGLYCEROL--SERINE O-PHOSPHATIDYLTRANSFERASE"/>
    <property type="match status" value="1"/>
</dbReference>
<reference evidence="12" key="1">
    <citation type="submission" date="2022-10" db="EMBL/GenBank/DDBJ databases">
        <authorList>
            <person name="Chen Y."/>
            <person name="Dougan E. K."/>
            <person name="Chan C."/>
            <person name="Rhodes N."/>
            <person name="Thang M."/>
        </authorList>
    </citation>
    <scope>NUCLEOTIDE SEQUENCE</scope>
</reference>